<dbReference type="Proteomes" id="UP001372338">
    <property type="component" value="Unassembled WGS sequence"/>
</dbReference>
<evidence type="ECO:0000259" key="1">
    <source>
        <dbReference type="Pfam" id="PF13966"/>
    </source>
</evidence>
<dbReference type="Pfam" id="PF13966">
    <property type="entry name" value="zf-RVT"/>
    <property type="match status" value="1"/>
</dbReference>
<name>A0AAN9J218_CROPI</name>
<evidence type="ECO:0000313" key="2">
    <source>
        <dbReference type="EMBL" id="KAK7289993.1"/>
    </source>
</evidence>
<dbReference type="InterPro" id="IPR036691">
    <property type="entry name" value="Endo/exonu/phosph_ase_sf"/>
</dbReference>
<keyword evidence="3" id="KW-1185">Reference proteome</keyword>
<dbReference type="EMBL" id="JAYWIO010000001">
    <property type="protein sequence ID" value="KAK7289993.1"/>
    <property type="molecule type" value="Genomic_DNA"/>
</dbReference>
<dbReference type="SUPFAM" id="SSF56219">
    <property type="entry name" value="DNase I-like"/>
    <property type="match status" value="1"/>
</dbReference>
<evidence type="ECO:0000313" key="3">
    <source>
        <dbReference type="Proteomes" id="UP001372338"/>
    </source>
</evidence>
<accession>A0AAN9J218</accession>
<dbReference type="PANTHER" id="PTHR33710:SF79">
    <property type="entry name" value="OS06G0205337 PROTEIN"/>
    <property type="match status" value="1"/>
</dbReference>
<gene>
    <name evidence="2" type="ORF">RIF29_04082</name>
</gene>
<dbReference type="PANTHER" id="PTHR33710">
    <property type="entry name" value="BNAC02G09200D PROTEIN"/>
    <property type="match status" value="1"/>
</dbReference>
<feature type="domain" description="Reverse transcriptase zinc-binding" evidence="1">
    <location>
        <begin position="118"/>
        <end position="203"/>
    </location>
</feature>
<protein>
    <recommendedName>
        <fullName evidence="1">Reverse transcriptase zinc-binding domain-containing protein</fullName>
    </recommendedName>
</protein>
<dbReference type="AlphaFoldDB" id="A0AAN9J218"/>
<dbReference type="InterPro" id="IPR026960">
    <property type="entry name" value="RVT-Znf"/>
</dbReference>
<comment type="caution">
    <text evidence="2">The sequence shown here is derived from an EMBL/GenBank/DDBJ whole genome shotgun (WGS) entry which is preliminary data.</text>
</comment>
<proteinExistence type="predicted"/>
<reference evidence="2 3" key="1">
    <citation type="submission" date="2024-01" db="EMBL/GenBank/DDBJ databases">
        <title>The genomes of 5 underutilized Papilionoideae crops provide insights into root nodulation and disease resistanc.</title>
        <authorList>
            <person name="Yuan L."/>
        </authorList>
    </citation>
    <scope>NUCLEOTIDE SEQUENCE [LARGE SCALE GENOMIC DNA]</scope>
    <source>
        <strain evidence="2">ZHUSHIDOU_FW_LH</strain>
        <tissue evidence="2">Leaf</tissue>
    </source>
</reference>
<organism evidence="2 3">
    <name type="scientific">Crotalaria pallida</name>
    <name type="common">Smooth rattlebox</name>
    <name type="synonym">Crotalaria striata</name>
    <dbReference type="NCBI Taxonomy" id="3830"/>
    <lineage>
        <taxon>Eukaryota</taxon>
        <taxon>Viridiplantae</taxon>
        <taxon>Streptophyta</taxon>
        <taxon>Embryophyta</taxon>
        <taxon>Tracheophyta</taxon>
        <taxon>Spermatophyta</taxon>
        <taxon>Magnoliopsida</taxon>
        <taxon>eudicotyledons</taxon>
        <taxon>Gunneridae</taxon>
        <taxon>Pentapetalae</taxon>
        <taxon>rosids</taxon>
        <taxon>fabids</taxon>
        <taxon>Fabales</taxon>
        <taxon>Fabaceae</taxon>
        <taxon>Papilionoideae</taxon>
        <taxon>50 kb inversion clade</taxon>
        <taxon>genistoids sensu lato</taxon>
        <taxon>core genistoids</taxon>
        <taxon>Crotalarieae</taxon>
        <taxon>Crotalaria</taxon>
    </lineage>
</organism>
<sequence>MEATSAWQLGKQYLEEFLLCSCPFVFAVWDSFYAWVGVQHPNSASFEEFLSMHRLVFKGKGPRRYGALLFGYDGEWNFQFLENILPSHISNKIRAIPHPDEDSGPDRLIWSTDDSGSFSIKSAYSLLANEKAWVPHMPWVTIWNWKGPEKYKFHFWKCSHDRLLTNKRKSSWGLSSSDCPFCPGLAKDSLHVMRDCYMAAQVWNCFVPYSELANFFSQDLYSWLRSNIQTSKIMKLIPSWLDFFFSILYLLWYWRNKYVAEGVSFSLEEKCKFVSNVTKEINLYSGCSKEEEVKRKITINICWLPPPLSLDGGARKDQIHINRFREVLDECGLEEVEVGGNPFTWGRKNRQGQFVRERLDRLIVSLSWRNIMQKCLVSHLSAPVSDHVPILMYFEFVQQRRRLKDNSGRSLKEVAGKLHLTSLNLADWSKKEIPSIPKELKQLQIELDKAGYDNSVC</sequence>